<dbReference type="RefSeq" id="WP_147150098.1">
    <property type="nucleotide sequence ID" value="NZ_BKAJ01000052.1"/>
</dbReference>
<dbReference type="InterPro" id="IPR023393">
    <property type="entry name" value="START-like_dom_sf"/>
</dbReference>
<gene>
    <name evidence="3" type="ORF">RSO01_31840</name>
</gene>
<evidence type="ECO:0000259" key="2">
    <source>
        <dbReference type="Pfam" id="PF08327"/>
    </source>
</evidence>
<dbReference type="EMBL" id="BKAJ01000052">
    <property type="protein sequence ID" value="GEP56018.1"/>
    <property type="molecule type" value="Genomic_DNA"/>
</dbReference>
<reference evidence="3 4" key="1">
    <citation type="submission" date="2019-07" db="EMBL/GenBank/DDBJ databases">
        <title>Whole genome shotgun sequence of Reyranella soli NBRC 108950.</title>
        <authorList>
            <person name="Hosoyama A."/>
            <person name="Uohara A."/>
            <person name="Ohji S."/>
            <person name="Ichikawa N."/>
        </authorList>
    </citation>
    <scope>NUCLEOTIDE SEQUENCE [LARGE SCALE GENOMIC DNA]</scope>
    <source>
        <strain evidence="3 4">NBRC 108950</strain>
    </source>
</reference>
<dbReference type="Gene3D" id="3.30.530.20">
    <property type="match status" value="1"/>
</dbReference>
<evidence type="ECO:0000313" key="4">
    <source>
        <dbReference type="Proteomes" id="UP000321058"/>
    </source>
</evidence>
<comment type="caution">
    <text evidence="3">The sequence shown here is derived from an EMBL/GenBank/DDBJ whole genome shotgun (WGS) entry which is preliminary data.</text>
</comment>
<dbReference type="CDD" id="cd08898">
    <property type="entry name" value="SRPBCC_CalC_Aha1-like_5"/>
    <property type="match status" value="1"/>
</dbReference>
<organism evidence="3 4">
    <name type="scientific">Reyranella soli</name>
    <dbReference type="NCBI Taxonomy" id="1230389"/>
    <lineage>
        <taxon>Bacteria</taxon>
        <taxon>Pseudomonadati</taxon>
        <taxon>Pseudomonadota</taxon>
        <taxon>Alphaproteobacteria</taxon>
        <taxon>Hyphomicrobiales</taxon>
        <taxon>Reyranellaceae</taxon>
        <taxon>Reyranella</taxon>
    </lineage>
</organism>
<protein>
    <recommendedName>
        <fullName evidence="2">Activator of Hsp90 ATPase homologue 1/2-like C-terminal domain-containing protein</fullName>
    </recommendedName>
</protein>
<dbReference type="Proteomes" id="UP000321058">
    <property type="component" value="Unassembled WGS sequence"/>
</dbReference>
<evidence type="ECO:0000256" key="1">
    <source>
        <dbReference type="ARBA" id="ARBA00006817"/>
    </source>
</evidence>
<name>A0A512NAM9_9HYPH</name>
<comment type="similarity">
    <text evidence="1">Belongs to the AHA1 family.</text>
</comment>
<dbReference type="SUPFAM" id="SSF55961">
    <property type="entry name" value="Bet v1-like"/>
    <property type="match status" value="1"/>
</dbReference>
<evidence type="ECO:0000313" key="3">
    <source>
        <dbReference type="EMBL" id="GEP56018.1"/>
    </source>
</evidence>
<accession>A0A512NAM9</accession>
<dbReference type="AlphaFoldDB" id="A0A512NAM9"/>
<keyword evidence="4" id="KW-1185">Reference proteome</keyword>
<proteinExistence type="inferred from homology"/>
<dbReference type="OrthoDB" id="9800600at2"/>
<sequence length="150" mass="17266">MTDRIERTVDLKAPVSRVWKALTDHKEFGTWFRVKLDAPLAPGRVSCGHKTSPGLEHLKWEAMVQTIEPERRFSFTWHPFSAEPGTDYSEQTSNLVEFTLEAIPSGTRLRVVESGFDKLLPSSRDATFRRHDDGWSTQMQNITRHVEQQV</sequence>
<feature type="domain" description="Activator of Hsp90 ATPase homologue 1/2-like C-terminal" evidence="2">
    <location>
        <begin position="12"/>
        <end position="147"/>
    </location>
</feature>
<dbReference type="InterPro" id="IPR013538">
    <property type="entry name" value="ASHA1/2-like_C"/>
</dbReference>
<dbReference type="Pfam" id="PF08327">
    <property type="entry name" value="AHSA1"/>
    <property type="match status" value="1"/>
</dbReference>